<dbReference type="AlphaFoldDB" id="A0A0V1LDS3"/>
<dbReference type="EMBL" id="JYDW01000071">
    <property type="protein sequence ID" value="KRZ57648.1"/>
    <property type="molecule type" value="Genomic_DNA"/>
</dbReference>
<reference evidence="1 2" key="1">
    <citation type="submission" date="2015-05" db="EMBL/GenBank/DDBJ databases">
        <title>Evolution of Trichinella species and genotypes.</title>
        <authorList>
            <person name="Korhonen P.K."/>
            <person name="Edoardo P."/>
            <person name="Giuseppe L.R."/>
            <person name="Gasser R.B."/>
        </authorList>
    </citation>
    <scope>NUCLEOTIDE SEQUENCE [LARGE SCALE GENOMIC DNA]</scope>
    <source>
        <strain evidence="1">ISS10</strain>
    </source>
</reference>
<gene>
    <name evidence="1" type="ORF">T02_2281</name>
</gene>
<comment type="caution">
    <text evidence="1">The sequence shown here is derived from an EMBL/GenBank/DDBJ whole genome shotgun (WGS) entry which is preliminary data.</text>
</comment>
<name>A0A0V1LDS3_9BILA</name>
<dbReference type="Proteomes" id="UP000054721">
    <property type="component" value="Unassembled WGS sequence"/>
</dbReference>
<organism evidence="1 2">
    <name type="scientific">Trichinella nativa</name>
    <dbReference type="NCBI Taxonomy" id="6335"/>
    <lineage>
        <taxon>Eukaryota</taxon>
        <taxon>Metazoa</taxon>
        <taxon>Ecdysozoa</taxon>
        <taxon>Nematoda</taxon>
        <taxon>Enoplea</taxon>
        <taxon>Dorylaimia</taxon>
        <taxon>Trichinellida</taxon>
        <taxon>Trichinellidae</taxon>
        <taxon>Trichinella</taxon>
    </lineage>
</organism>
<accession>A0A0V1LDS3</accession>
<keyword evidence="2" id="KW-1185">Reference proteome</keyword>
<sequence>MTSCVHMKQQWTAHAHADELNIALLNKTHLVSSCFMIFCKESTITCIPKKQHTIIDIAMERTSCLNNSGKIAQITLPKTE</sequence>
<evidence type="ECO:0000313" key="1">
    <source>
        <dbReference type="EMBL" id="KRZ57648.1"/>
    </source>
</evidence>
<evidence type="ECO:0000313" key="2">
    <source>
        <dbReference type="Proteomes" id="UP000054721"/>
    </source>
</evidence>
<proteinExistence type="predicted"/>
<protein>
    <submittedName>
        <fullName evidence="1">Uncharacterized protein</fullName>
    </submittedName>
</protein>